<evidence type="ECO:0000313" key="2">
    <source>
        <dbReference type="EMBL" id="SEP32220.1"/>
    </source>
</evidence>
<organism evidence="2 3">
    <name type="scientific">Propionispora vibrioides</name>
    <dbReference type="NCBI Taxonomy" id="112903"/>
    <lineage>
        <taxon>Bacteria</taxon>
        <taxon>Bacillati</taxon>
        <taxon>Bacillota</taxon>
        <taxon>Negativicutes</taxon>
        <taxon>Selenomonadales</taxon>
        <taxon>Sporomusaceae</taxon>
        <taxon>Propionispora</taxon>
    </lineage>
</organism>
<dbReference type="RefSeq" id="WP_091748841.1">
    <property type="nucleotide sequence ID" value="NZ_FODY01000018.1"/>
</dbReference>
<dbReference type="Pfam" id="PF01661">
    <property type="entry name" value="Macro"/>
    <property type="match status" value="1"/>
</dbReference>
<proteinExistence type="predicted"/>
<dbReference type="STRING" id="112903.SAMN04490178_11893"/>
<dbReference type="PROSITE" id="PS51154">
    <property type="entry name" value="MACRO"/>
    <property type="match status" value="1"/>
</dbReference>
<feature type="domain" description="Macro" evidence="1">
    <location>
        <begin position="1"/>
        <end position="178"/>
    </location>
</feature>
<dbReference type="PANTHER" id="PTHR11106">
    <property type="entry name" value="GANGLIOSIDE INDUCED DIFFERENTIATION ASSOCIATED PROTEIN 2-RELATED"/>
    <property type="match status" value="1"/>
</dbReference>
<keyword evidence="3" id="KW-1185">Reference proteome</keyword>
<dbReference type="Proteomes" id="UP000198847">
    <property type="component" value="Unassembled WGS sequence"/>
</dbReference>
<reference evidence="2 3" key="1">
    <citation type="submission" date="2016-10" db="EMBL/GenBank/DDBJ databases">
        <authorList>
            <person name="de Groot N.N."/>
        </authorList>
    </citation>
    <scope>NUCLEOTIDE SEQUENCE [LARGE SCALE GENOMIC DNA]</scope>
    <source>
        <strain evidence="2 3">DSM 13305</strain>
    </source>
</reference>
<name>A0A1H8WWY0_9FIRM</name>
<dbReference type="InterPro" id="IPR043472">
    <property type="entry name" value="Macro_dom-like"/>
</dbReference>
<accession>A0A1H8WWY0</accession>
<dbReference type="CDD" id="cd02907">
    <property type="entry name" value="Macro_Af1521_BAL-like"/>
    <property type="match status" value="1"/>
</dbReference>
<dbReference type="OrthoDB" id="6194521at2"/>
<dbReference type="PANTHER" id="PTHR11106:SF111">
    <property type="entry name" value="MACRO DOMAIN-CONTAINING PROTEIN"/>
    <property type="match status" value="1"/>
</dbReference>
<dbReference type="Gene3D" id="3.40.220.10">
    <property type="entry name" value="Leucine Aminopeptidase, subunit E, domain 1"/>
    <property type="match status" value="1"/>
</dbReference>
<dbReference type="SMART" id="SM00506">
    <property type="entry name" value="A1pp"/>
    <property type="match status" value="1"/>
</dbReference>
<dbReference type="EMBL" id="FODY01000018">
    <property type="protein sequence ID" value="SEP32220.1"/>
    <property type="molecule type" value="Genomic_DNA"/>
</dbReference>
<evidence type="ECO:0000313" key="3">
    <source>
        <dbReference type="Proteomes" id="UP000198847"/>
    </source>
</evidence>
<evidence type="ECO:0000259" key="1">
    <source>
        <dbReference type="PROSITE" id="PS51154"/>
    </source>
</evidence>
<dbReference type="SUPFAM" id="SSF52949">
    <property type="entry name" value="Macro domain-like"/>
    <property type="match status" value="1"/>
</dbReference>
<dbReference type="AlphaFoldDB" id="A0A1H8WWY0"/>
<dbReference type="InterPro" id="IPR002589">
    <property type="entry name" value="Macro_dom"/>
</dbReference>
<gene>
    <name evidence="2" type="ORF">SAMN04490178_11893</name>
</gene>
<sequence length="183" mass="19903">MISVGKKAIGIKQGDITAENTDAIVNPANSRLQHGGGAARAIAVKGGPEIQKQSNDIIKRIGLVPVGKAVLTDAGNLPCKFVIHTVGPQWGEGNEHEKLRKVIISVLTLTELYNLKSVSMPAISSGIFGFPKTDCAKILIETAYQFLQQDGVGLEHIVMCNFDEETYQIFLREEKRFSEGLKL</sequence>
<protein>
    <submittedName>
        <fullName evidence="2">O-acetyl-ADP-ribose deacetylase (Regulator of RNase III), contains Macro domain</fullName>
    </submittedName>
</protein>